<gene>
    <name evidence="1" type="ORF">Pc12g02390</name>
    <name evidence="1" type="ORF">PCH_Pc12g02390</name>
</gene>
<keyword evidence="2" id="KW-1185">Reference proteome</keyword>
<dbReference type="HOGENOM" id="CLU_1797111_0_0_1"/>
<organism evidence="1 2">
    <name type="scientific">Penicillium rubens (strain ATCC 28089 / DSM 1075 / NRRL 1951 / Wisconsin 54-1255)</name>
    <name type="common">Penicillium chrysogenum</name>
    <dbReference type="NCBI Taxonomy" id="500485"/>
    <lineage>
        <taxon>Eukaryota</taxon>
        <taxon>Fungi</taxon>
        <taxon>Dikarya</taxon>
        <taxon>Ascomycota</taxon>
        <taxon>Pezizomycotina</taxon>
        <taxon>Eurotiomycetes</taxon>
        <taxon>Eurotiomycetidae</taxon>
        <taxon>Eurotiales</taxon>
        <taxon>Aspergillaceae</taxon>
        <taxon>Penicillium</taxon>
        <taxon>Penicillium chrysogenum species complex</taxon>
    </lineage>
</organism>
<sequence>MSSIINTRPCKLSKINDYGTGMRLDRGGYGSPKGDVASPSMPDTRRANVYQPNWIYRLEVKYGKNNWNITSLALLKSAQKAQREGHMSTETYVYIDILSPSLTGSIGFDYIITPPSRPVFKKCARWEARIWYALSRRSSLELGS</sequence>
<evidence type="ECO:0000313" key="1">
    <source>
        <dbReference type="EMBL" id="CAP79866.1"/>
    </source>
</evidence>
<evidence type="ECO:0000313" key="2">
    <source>
        <dbReference type="Proteomes" id="UP000000724"/>
    </source>
</evidence>
<name>B6GZW2_PENRW</name>
<protein>
    <submittedName>
        <fullName evidence="1">Uncharacterized protein</fullName>
    </submittedName>
</protein>
<dbReference type="EMBL" id="AM920427">
    <property type="protein sequence ID" value="CAP79866.1"/>
    <property type="molecule type" value="Genomic_DNA"/>
</dbReference>
<reference evidence="1 2" key="1">
    <citation type="journal article" date="2008" name="Nat. Biotechnol.">
        <title>Genome sequencing and analysis of the filamentous fungus Penicillium chrysogenum.</title>
        <authorList>
            <person name="van den Berg M.A."/>
            <person name="Albang R."/>
            <person name="Albermann K."/>
            <person name="Badger J.H."/>
            <person name="Daran J.-M."/>
            <person name="Driessen A.J.M."/>
            <person name="Garcia-Estrada C."/>
            <person name="Fedorova N.D."/>
            <person name="Harris D.M."/>
            <person name="Heijne W.H.M."/>
            <person name="Joardar V.S."/>
            <person name="Kiel J.A.K.W."/>
            <person name="Kovalchuk A."/>
            <person name="Martin J.F."/>
            <person name="Nierman W.C."/>
            <person name="Nijland J.G."/>
            <person name="Pronk J.T."/>
            <person name="Roubos J.A."/>
            <person name="van der Klei I.J."/>
            <person name="van Peij N.N.M.E."/>
            <person name="Veenhuis M."/>
            <person name="von Doehren H."/>
            <person name="Wagner C."/>
            <person name="Wortman J.R."/>
            <person name="Bovenberg R.A.L."/>
        </authorList>
    </citation>
    <scope>NUCLEOTIDE SEQUENCE [LARGE SCALE GENOMIC DNA]</scope>
    <source>
        <strain evidence="2">ATCC 28089 / DSM 1075 / NRRL 1951 / Wisconsin 54-1255</strain>
    </source>
</reference>
<dbReference type="VEuPathDB" id="FungiDB:PCH_Pc12g02390"/>
<proteinExistence type="predicted"/>
<accession>B6GZW2</accession>
<dbReference type="Proteomes" id="UP000000724">
    <property type="component" value="Contig Pc00c12"/>
</dbReference>
<dbReference type="AlphaFoldDB" id="B6GZW2"/>